<reference evidence="1" key="1">
    <citation type="submission" date="2018-02" db="EMBL/GenBank/DDBJ databases">
        <title>Rhizophora mucronata_Transcriptome.</title>
        <authorList>
            <person name="Meera S.P."/>
            <person name="Sreeshan A."/>
            <person name="Augustine A."/>
        </authorList>
    </citation>
    <scope>NUCLEOTIDE SEQUENCE</scope>
    <source>
        <tissue evidence="1">Leaf</tissue>
    </source>
</reference>
<evidence type="ECO:0000313" key="1">
    <source>
        <dbReference type="EMBL" id="MBX69919.1"/>
    </source>
</evidence>
<sequence>MPLSISITASVSCLFLCFENGGHAGGR</sequence>
<dbReference type="AlphaFoldDB" id="A0A2P2QSC5"/>
<protein>
    <submittedName>
        <fullName evidence="1">Uncharacterized protein</fullName>
    </submittedName>
</protein>
<name>A0A2P2QSC5_RHIMU</name>
<dbReference type="EMBL" id="GGEC01089435">
    <property type="protein sequence ID" value="MBX69919.1"/>
    <property type="molecule type" value="Transcribed_RNA"/>
</dbReference>
<proteinExistence type="predicted"/>
<accession>A0A2P2QSC5</accession>
<organism evidence="1">
    <name type="scientific">Rhizophora mucronata</name>
    <name type="common">Asiatic mangrove</name>
    <dbReference type="NCBI Taxonomy" id="61149"/>
    <lineage>
        <taxon>Eukaryota</taxon>
        <taxon>Viridiplantae</taxon>
        <taxon>Streptophyta</taxon>
        <taxon>Embryophyta</taxon>
        <taxon>Tracheophyta</taxon>
        <taxon>Spermatophyta</taxon>
        <taxon>Magnoliopsida</taxon>
        <taxon>eudicotyledons</taxon>
        <taxon>Gunneridae</taxon>
        <taxon>Pentapetalae</taxon>
        <taxon>rosids</taxon>
        <taxon>fabids</taxon>
        <taxon>Malpighiales</taxon>
        <taxon>Rhizophoraceae</taxon>
        <taxon>Rhizophora</taxon>
    </lineage>
</organism>